<accession>A0A1G9BFT9</accession>
<keyword evidence="4" id="KW-1185">Reference proteome</keyword>
<dbReference type="Gene3D" id="1.10.10.1320">
    <property type="entry name" value="Anti-sigma factor, zinc-finger domain"/>
    <property type="match status" value="1"/>
</dbReference>
<keyword evidence="2" id="KW-0804">Transcription</keyword>
<evidence type="ECO:0000313" key="3">
    <source>
        <dbReference type="EMBL" id="SDK38398.1"/>
    </source>
</evidence>
<evidence type="ECO:0008006" key="5">
    <source>
        <dbReference type="Google" id="ProtNLM"/>
    </source>
</evidence>
<sequence length="199" mass="22308">MNEEGFASDRRLPCGHRVGELIGYHLDDVPPEFEEHLRECPHCRAELAETSRRWRPVRRLARSHAAPSNDLVDRTLATLRGLHDRHGGPPMEVSQEHGTLLIQPAATLSLTRRLSTEVLAEFSGMAVRTCLMTREAVRVELVATHRTSAHELLPEIRHRLLAALHEHLDAGTPEVSVRLADVVPPWNGTGEKSDHPPIR</sequence>
<protein>
    <recommendedName>
        <fullName evidence="5">Zinc-finger</fullName>
    </recommendedName>
</protein>
<dbReference type="OrthoDB" id="3628932at2"/>
<organism evidence="3 4">
    <name type="scientific">Actinopolyspora mzabensis</name>
    <dbReference type="NCBI Taxonomy" id="995066"/>
    <lineage>
        <taxon>Bacteria</taxon>
        <taxon>Bacillati</taxon>
        <taxon>Actinomycetota</taxon>
        <taxon>Actinomycetes</taxon>
        <taxon>Actinopolysporales</taxon>
        <taxon>Actinopolysporaceae</taxon>
        <taxon>Actinopolyspora</taxon>
    </lineage>
</organism>
<evidence type="ECO:0000256" key="1">
    <source>
        <dbReference type="ARBA" id="ARBA00023015"/>
    </source>
</evidence>
<proteinExistence type="predicted"/>
<keyword evidence="1" id="KW-0805">Transcription regulation</keyword>
<dbReference type="InterPro" id="IPR041916">
    <property type="entry name" value="Anti_sigma_zinc_sf"/>
</dbReference>
<name>A0A1G9BFT9_ACTMZ</name>
<evidence type="ECO:0000313" key="4">
    <source>
        <dbReference type="Proteomes" id="UP000199213"/>
    </source>
</evidence>
<dbReference type="RefSeq" id="WP_092628565.1">
    <property type="nucleotide sequence ID" value="NZ_FNFM01000007.1"/>
</dbReference>
<dbReference type="Proteomes" id="UP000199213">
    <property type="component" value="Unassembled WGS sequence"/>
</dbReference>
<dbReference type="AlphaFoldDB" id="A0A1G9BFT9"/>
<reference evidence="4" key="1">
    <citation type="submission" date="2016-10" db="EMBL/GenBank/DDBJ databases">
        <authorList>
            <person name="Varghese N."/>
            <person name="Submissions S."/>
        </authorList>
    </citation>
    <scope>NUCLEOTIDE SEQUENCE [LARGE SCALE GENOMIC DNA]</scope>
    <source>
        <strain evidence="4">DSM 45460</strain>
    </source>
</reference>
<dbReference type="EMBL" id="FNFM01000007">
    <property type="protein sequence ID" value="SDK38398.1"/>
    <property type="molecule type" value="Genomic_DNA"/>
</dbReference>
<evidence type="ECO:0000256" key="2">
    <source>
        <dbReference type="ARBA" id="ARBA00023163"/>
    </source>
</evidence>
<gene>
    <name evidence="3" type="ORF">SAMN04487820_107133</name>
</gene>